<evidence type="ECO:0000313" key="7">
    <source>
        <dbReference type="Proteomes" id="UP000436483"/>
    </source>
</evidence>
<evidence type="ECO:0000256" key="1">
    <source>
        <dbReference type="ARBA" id="ARBA00023015"/>
    </source>
</evidence>
<dbReference type="Proteomes" id="UP000436483">
    <property type="component" value="Unassembled WGS sequence"/>
</dbReference>
<dbReference type="AlphaFoldDB" id="A0A7X3MRK6"/>
<comment type="caution">
    <text evidence="6">The sequence shown here is derived from an EMBL/GenBank/DDBJ whole genome shotgun (WGS) entry which is preliminary data.</text>
</comment>
<reference evidence="6 7" key="2">
    <citation type="submission" date="2020-01" db="EMBL/GenBank/DDBJ databases">
        <title>Microvirga sp. nov., an arsenate reduction bacterium isolated from Tibet hotspring sediments.</title>
        <authorList>
            <person name="Xian W.-D."/>
            <person name="Li W.-J."/>
        </authorList>
    </citation>
    <scope>NUCLEOTIDE SEQUENCE [LARGE SCALE GENOMIC DNA]</scope>
    <source>
        <strain evidence="6 7">KCTC 23863</strain>
    </source>
</reference>
<dbReference type="InterPro" id="IPR050109">
    <property type="entry name" value="HTH-type_TetR-like_transc_reg"/>
</dbReference>
<dbReference type="InterPro" id="IPR001647">
    <property type="entry name" value="HTH_TetR"/>
</dbReference>
<evidence type="ECO:0000256" key="3">
    <source>
        <dbReference type="ARBA" id="ARBA00023163"/>
    </source>
</evidence>
<reference evidence="6 7" key="1">
    <citation type="submission" date="2019-12" db="EMBL/GenBank/DDBJ databases">
        <authorList>
            <person name="Yuan C.-G."/>
        </authorList>
    </citation>
    <scope>NUCLEOTIDE SEQUENCE [LARGE SCALE GENOMIC DNA]</scope>
    <source>
        <strain evidence="6 7">KCTC 23863</strain>
    </source>
</reference>
<evidence type="ECO:0000256" key="4">
    <source>
        <dbReference type="PROSITE-ProRule" id="PRU00335"/>
    </source>
</evidence>
<sequence length="211" mass="23905">MNSQTARKYESPLRQAQAEETRQRILAAVARLFETAPEEALSFDAIAEEAGVQRRTVFRHFTNKDTLLEAFWAWTNQQVALRTWPETEADLVAMPPETFAGFDRHEGLIRAALTSRSGREMRLRANPERQAAFRRSLADVTQGLDPLRAKQAVAVIQLLYSAPAWHTLKDYWNLDGQEAGEAVSWAISTLLDALRHGRSNQEDLGKQEEQT</sequence>
<dbReference type="InterPro" id="IPR009057">
    <property type="entry name" value="Homeodomain-like_sf"/>
</dbReference>
<feature type="domain" description="HTH tetR-type" evidence="5">
    <location>
        <begin position="19"/>
        <end position="79"/>
    </location>
</feature>
<proteinExistence type="predicted"/>
<keyword evidence="1" id="KW-0805">Transcription regulation</keyword>
<dbReference type="SUPFAM" id="SSF46689">
    <property type="entry name" value="Homeodomain-like"/>
    <property type="match status" value="1"/>
</dbReference>
<dbReference type="Pfam" id="PF00440">
    <property type="entry name" value="TetR_N"/>
    <property type="match status" value="1"/>
</dbReference>
<dbReference type="GO" id="GO:0000976">
    <property type="term" value="F:transcription cis-regulatory region binding"/>
    <property type="evidence" value="ECO:0007669"/>
    <property type="project" value="TreeGrafter"/>
</dbReference>
<evidence type="ECO:0000313" key="6">
    <source>
        <dbReference type="EMBL" id="MXQ11909.1"/>
    </source>
</evidence>
<evidence type="ECO:0000256" key="2">
    <source>
        <dbReference type="ARBA" id="ARBA00023125"/>
    </source>
</evidence>
<keyword evidence="2 4" id="KW-0238">DNA-binding</keyword>
<dbReference type="PANTHER" id="PTHR30055">
    <property type="entry name" value="HTH-TYPE TRANSCRIPTIONAL REGULATOR RUTR"/>
    <property type="match status" value="1"/>
</dbReference>
<dbReference type="GO" id="GO:0003700">
    <property type="term" value="F:DNA-binding transcription factor activity"/>
    <property type="evidence" value="ECO:0007669"/>
    <property type="project" value="TreeGrafter"/>
</dbReference>
<keyword evidence="3" id="KW-0804">Transcription</keyword>
<protein>
    <submittedName>
        <fullName evidence="6">TetR family transcriptional regulator</fullName>
    </submittedName>
</protein>
<keyword evidence="7" id="KW-1185">Reference proteome</keyword>
<accession>A0A7X3MRK6</accession>
<dbReference type="EMBL" id="WURB01000006">
    <property type="protein sequence ID" value="MXQ11909.1"/>
    <property type="molecule type" value="Genomic_DNA"/>
</dbReference>
<gene>
    <name evidence="6" type="ORF">GR328_10640</name>
</gene>
<organism evidence="6 7">
    <name type="scientific">Microvirga makkahensis</name>
    <dbReference type="NCBI Taxonomy" id="1128670"/>
    <lineage>
        <taxon>Bacteria</taxon>
        <taxon>Pseudomonadati</taxon>
        <taxon>Pseudomonadota</taxon>
        <taxon>Alphaproteobacteria</taxon>
        <taxon>Hyphomicrobiales</taxon>
        <taxon>Methylobacteriaceae</taxon>
        <taxon>Microvirga</taxon>
    </lineage>
</organism>
<evidence type="ECO:0000259" key="5">
    <source>
        <dbReference type="PROSITE" id="PS50977"/>
    </source>
</evidence>
<dbReference type="PANTHER" id="PTHR30055:SF234">
    <property type="entry name" value="HTH-TYPE TRANSCRIPTIONAL REGULATOR BETI"/>
    <property type="match status" value="1"/>
</dbReference>
<dbReference type="PROSITE" id="PS50977">
    <property type="entry name" value="HTH_TETR_2"/>
    <property type="match status" value="1"/>
</dbReference>
<dbReference type="PRINTS" id="PR00455">
    <property type="entry name" value="HTHTETR"/>
</dbReference>
<feature type="DNA-binding region" description="H-T-H motif" evidence="4">
    <location>
        <begin position="42"/>
        <end position="61"/>
    </location>
</feature>
<name>A0A7X3MRK6_9HYPH</name>
<dbReference type="Gene3D" id="1.10.357.10">
    <property type="entry name" value="Tetracycline Repressor, domain 2"/>
    <property type="match status" value="1"/>
</dbReference>
<dbReference type="OrthoDB" id="9795011at2"/>